<feature type="transmembrane region" description="Helical" evidence="1">
    <location>
        <begin position="348"/>
        <end position="371"/>
    </location>
</feature>
<dbReference type="AlphaFoldDB" id="A0A0N4YWX8"/>
<dbReference type="GO" id="GO:0005886">
    <property type="term" value="C:plasma membrane"/>
    <property type="evidence" value="ECO:0007669"/>
    <property type="project" value="TreeGrafter"/>
</dbReference>
<dbReference type="InterPro" id="IPR050927">
    <property type="entry name" value="TRPM"/>
</dbReference>
<evidence type="ECO:0000256" key="1">
    <source>
        <dbReference type="SAM" id="Phobius"/>
    </source>
</evidence>
<feature type="transmembrane region" description="Helical" evidence="1">
    <location>
        <begin position="279"/>
        <end position="305"/>
    </location>
</feature>
<feature type="transmembrane region" description="Helical" evidence="1">
    <location>
        <begin position="184"/>
        <end position="205"/>
    </location>
</feature>
<keyword evidence="1" id="KW-1133">Transmembrane helix</keyword>
<reference evidence="2 3" key="2">
    <citation type="submission" date="2018-11" db="EMBL/GenBank/DDBJ databases">
        <authorList>
            <consortium name="Pathogen Informatics"/>
        </authorList>
    </citation>
    <scope>NUCLEOTIDE SEQUENCE [LARGE SCALE GENOMIC DNA]</scope>
</reference>
<evidence type="ECO:0000313" key="4">
    <source>
        <dbReference type="WBParaSite" id="NBR_0002175001-mRNA-1"/>
    </source>
</evidence>
<proteinExistence type="predicted"/>
<dbReference type="Proteomes" id="UP000271162">
    <property type="component" value="Unassembled WGS sequence"/>
</dbReference>
<protein>
    <submittedName>
        <fullName evidence="4">G_PROTEIN_RECEP_F1_2 domain-containing protein</fullName>
    </submittedName>
</protein>
<organism evidence="4">
    <name type="scientific">Nippostrongylus brasiliensis</name>
    <name type="common">Rat hookworm</name>
    <dbReference type="NCBI Taxonomy" id="27835"/>
    <lineage>
        <taxon>Eukaryota</taxon>
        <taxon>Metazoa</taxon>
        <taxon>Ecdysozoa</taxon>
        <taxon>Nematoda</taxon>
        <taxon>Chromadorea</taxon>
        <taxon>Rhabditida</taxon>
        <taxon>Rhabditina</taxon>
        <taxon>Rhabditomorpha</taxon>
        <taxon>Strongyloidea</taxon>
        <taxon>Heligmosomidae</taxon>
        <taxon>Nippostrongylus</taxon>
    </lineage>
</organism>
<feature type="transmembrane region" description="Helical" evidence="1">
    <location>
        <begin position="156"/>
        <end position="178"/>
    </location>
</feature>
<reference evidence="4" key="1">
    <citation type="submission" date="2017-02" db="UniProtKB">
        <authorList>
            <consortium name="WormBaseParasite"/>
        </authorList>
    </citation>
    <scope>IDENTIFICATION</scope>
</reference>
<keyword evidence="3" id="KW-1185">Reference proteome</keyword>
<dbReference type="PANTHER" id="PTHR13800">
    <property type="entry name" value="TRANSIENT RECEPTOR POTENTIAL CATION CHANNEL, SUBFAMILY M, MEMBER 6"/>
    <property type="match status" value="1"/>
</dbReference>
<evidence type="ECO:0000313" key="2">
    <source>
        <dbReference type="EMBL" id="VDL86018.1"/>
    </source>
</evidence>
<accession>A0A0N4YWX8</accession>
<keyword evidence="1" id="KW-0812">Transmembrane</keyword>
<feature type="transmembrane region" description="Helical" evidence="1">
    <location>
        <begin position="236"/>
        <end position="258"/>
    </location>
</feature>
<dbReference type="EMBL" id="UYSL01026805">
    <property type="protein sequence ID" value="VDL86018.1"/>
    <property type="molecule type" value="Genomic_DNA"/>
</dbReference>
<feature type="transmembrane region" description="Helical" evidence="1">
    <location>
        <begin position="212"/>
        <end position="230"/>
    </location>
</feature>
<dbReference type="GO" id="GO:0030001">
    <property type="term" value="P:metal ion transport"/>
    <property type="evidence" value="ECO:0007669"/>
    <property type="project" value="TreeGrafter"/>
</dbReference>
<keyword evidence="1" id="KW-0472">Membrane</keyword>
<dbReference type="GO" id="GO:0005261">
    <property type="term" value="F:monoatomic cation channel activity"/>
    <property type="evidence" value="ECO:0007669"/>
    <property type="project" value="TreeGrafter"/>
</dbReference>
<dbReference type="PANTHER" id="PTHR13800:SF36">
    <property type="entry name" value="ION_TRANS DOMAIN-CONTAINING PROTEIN-RELATED"/>
    <property type="match status" value="1"/>
</dbReference>
<name>A0A0N4YWX8_NIPBR</name>
<evidence type="ECO:0000313" key="3">
    <source>
        <dbReference type="Proteomes" id="UP000271162"/>
    </source>
</evidence>
<sequence length="432" mass="48743">MPEIQNTGNNTRGAESPLIAYDASTPNSIELDYLTAIRTNALPHVDSLPGMKLATYARPRFPAPNIGHSPDLPRDLSGSSLEGQISSSEELLESPLQCAGLSYAVRHTVQLGLGREDQKTFWGFEFVHLLARNIGGNGAALSVGFFEWSSEHLFGFYRNAVIVANCITLTAVVIHSGFAEGEQIGFWAALATMSDLLFHVSFLFATVSMIRYLSVFYFFSVLTFLLRRMVRTLGKFLLIFVIFWVIFAVCHISIAGTVTGCEDTTWQSVWTANATEMRCLLRSSLIPITVFTYMLVASIMLVNLLTALLSKEYDDASGGRSDVYWRYENYFLLTTYESKLWLPPPLSLLYYALHIIPFLLRVLAFFSCILCTASSNCCVKRNPFLFIPSWLNRLFRAIEGRPWGSLKQMRNHRHDESDLEEVRKLVPVSWEF</sequence>
<gene>
    <name evidence="2" type="ORF">NBR_LOCUS21751</name>
</gene>
<dbReference type="WBParaSite" id="NBR_0002175001-mRNA-1">
    <property type="protein sequence ID" value="NBR_0002175001-mRNA-1"/>
    <property type="gene ID" value="NBR_0002175001"/>
</dbReference>